<dbReference type="PANTHER" id="PTHR36720">
    <property type="entry name" value="TAF RNA POLYMERASE I SUBUNIT A"/>
    <property type="match status" value="1"/>
</dbReference>
<accession>A0A0L9ULT9</accession>
<dbReference type="AlphaFoldDB" id="A0A0L9ULT9"/>
<dbReference type="PANTHER" id="PTHR36720:SF1">
    <property type="entry name" value="TAF RNA POLYMERASE I SUBUNIT A"/>
    <property type="match status" value="1"/>
</dbReference>
<dbReference type="STRING" id="3914.A0A0L9ULT9"/>
<feature type="compositionally biased region" description="Basic and acidic residues" evidence="1">
    <location>
        <begin position="281"/>
        <end position="307"/>
    </location>
</feature>
<protein>
    <submittedName>
        <fullName evidence="2">Uncharacterized protein</fullName>
    </submittedName>
</protein>
<reference evidence="3" key="1">
    <citation type="journal article" date="2015" name="Proc. Natl. Acad. Sci. U.S.A.">
        <title>Genome sequencing of adzuki bean (Vigna angularis) provides insight into high starch and low fat accumulation and domestication.</title>
        <authorList>
            <person name="Yang K."/>
            <person name="Tian Z."/>
            <person name="Chen C."/>
            <person name="Luo L."/>
            <person name="Zhao B."/>
            <person name="Wang Z."/>
            <person name="Yu L."/>
            <person name="Li Y."/>
            <person name="Sun Y."/>
            <person name="Li W."/>
            <person name="Chen Y."/>
            <person name="Li Y."/>
            <person name="Zhang Y."/>
            <person name="Ai D."/>
            <person name="Zhao J."/>
            <person name="Shang C."/>
            <person name="Ma Y."/>
            <person name="Wu B."/>
            <person name="Wang M."/>
            <person name="Gao L."/>
            <person name="Sun D."/>
            <person name="Zhang P."/>
            <person name="Guo F."/>
            <person name="Wang W."/>
            <person name="Li Y."/>
            <person name="Wang J."/>
            <person name="Varshney R.K."/>
            <person name="Wang J."/>
            <person name="Ling H.Q."/>
            <person name="Wan P."/>
        </authorList>
    </citation>
    <scope>NUCLEOTIDE SEQUENCE</scope>
    <source>
        <strain evidence="3">cv. Jingnong 6</strain>
    </source>
</reference>
<dbReference type="GO" id="GO:0006360">
    <property type="term" value="P:transcription by RNA polymerase I"/>
    <property type="evidence" value="ECO:0007669"/>
    <property type="project" value="InterPro"/>
</dbReference>
<dbReference type="Pfam" id="PF14929">
    <property type="entry name" value="TAF1_subA"/>
    <property type="match status" value="3"/>
</dbReference>
<evidence type="ECO:0000256" key="1">
    <source>
        <dbReference type="SAM" id="MobiDB-lite"/>
    </source>
</evidence>
<proteinExistence type="predicted"/>
<dbReference type="GO" id="GO:0000120">
    <property type="term" value="C:RNA polymerase I transcription regulator complex"/>
    <property type="evidence" value="ECO:0007669"/>
    <property type="project" value="InterPro"/>
</dbReference>
<feature type="region of interest" description="Disordered" evidence="1">
    <location>
        <begin position="280"/>
        <end position="321"/>
    </location>
</feature>
<evidence type="ECO:0000313" key="2">
    <source>
        <dbReference type="EMBL" id="KOM43519.1"/>
    </source>
</evidence>
<dbReference type="Gramene" id="KOM43519">
    <property type="protein sequence ID" value="KOM43519"/>
    <property type="gene ID" value="LR48_Vigan05g112300"/>
</dbReference>
<sequence length="838" mass="96385">METDLSDAEPGTINDGSMAKKSKQRKRKSFMVDEEGQMGSGEKLAKKILLSLTRPSYVLGLGPKPLRKEHRTRLRYLLRRLVNQHHWVEASGVLSAYIKGTLNETSPFRNRLKFWVLMELLNRVKNNSINPTRIKNLYDIWSKKIGSMKTWPLQVVTVSDLQHVLKYLKSRYAVPFEFIFFCLMQGNAGDAYQLALCVRVREKVRILTKVPNKVVRPAGSRCRRNRVRVKEISVDRMKAQTGELRSDYAAICQDYAAIRQDYTAICQDLQEIIRMLGSRGHNQDDQHWDRRKEEEGGRGDERHEKLPPPKPPDLNGRAASSGFPSYGNRLMKRSHQIELSGSNLEDKVVLQGDVMLGYRVFGIQGIEQNKVDIDPVLKMMMGLTFYELWYSSIPKEFQWRNTDHFDMQENSHIEISFTNKTGQSERYNSVESHMAESHCQRDSDVSIMNDKHISRDVVFSEDIEVGTNKREKTHQNFQPEGFYLNSEEQNGFGDPFSNNGGLTQDILHGLGGIDLWLLPLHFSDESNLEEFMYLQIDQPNDYYKNSVKYLQLALNSEPSASAALLPLVQTGLPERPESVPGVGDDSFGLYLSRYEFEGFAPLLGVTHTPSSSQKRVRAALLERFDRNNSGMLLICFENILKKDPTCSDALAKLIKMHQNGEYSLESMLEMIALHLDATDSEHNTWKVLSSCFLTLYSYEEDCMSSCPMQTKNGHKQLRSFDKTPKIFTDGTSGKSWYLRCRWWITRHFSNSKLESEIESGDLQLLTCKAACASYMYGREFSYVEKAYSHLEKENDKELLSFLDKHRGKENDKELLSFLDKHRGNSLGIYKKFRKKLNI</sequence>
<feature type="region of interest" description="Disordered" evidence="1">
    <location>
        <begin position="1"/>
        <end position="38"/>
    </location>
</feature>
<feature type="compositionally biased region" description="Basic residues" evidence="1">
    <location>
        <begin position="20"/>
        <end position="29"/>
    </location>
</feature>
<organism evidence="2 3">
    <name type="scientific">Phaseolus angularis</name>
    <name type="common">Azuki bean</name>
    <name type="synonym">Vigna angularis</name>
    <dbReference type="NCBI Taxonomy" id="3914"/>
    <lineage>
        <taxon>Eukaryota</taxon>
        <taxon>Viridiplantae</taxon>
        <taxon>Streptophyta</taxon>
        <taxon>Embryophyta</taxon>
        <taxon>Tracheophyta</taxon>
        <taxon>Spermatophyta</taxon>
        <taxon>Magnoliopsida</taxon>
        <taxon>eudicotyledons</taxon>
        <taxon>Gunneridae</taxon>
        <taxon>Pentapetalae</taxon>
        <taxon>rosids</taxon>
        <taxon>fabids</taxon>
        <taxon>Fabales</taxon>
        <taxon>Fabaceae</taxon>
        <taxon>Papilionoideae</taxon>
        <taxon>50 kb inversion clade</taxon>
        <taxon>NPAAA clade</taxon>
        <taxon>indigoferoid/millettioid clade</taxon>
        <taxon>Phaseoleae</taxon>
        <taxon>Vigna</taxon>
    </lineage>
</organism>
<dbReference type="InterPro" id="IPR039495">
    <property type="entry name" value="TAF1A"/>
</dbReference>
<evidence type="ECO:0000313" key="3">
    <source>
        <dbReference type="Proteomes" id="UP000053144"/>
    </source>
</evidence>
<dbReference type="EMBL" id="CM003375">
    <property type="protein sequence ID" value="KOM43519.1"/>
    <property type="molecule type" value="Genomic_DNA"/>
</dbReference>
<gene>
    <name evidence="2" type="ORF">LR48_Vigan05g112300</name>
</gene>
<dbReference type="Proteomes" id="UP000053144">
    <property type="component" value="Chromosome 5"/>
</dbReference>
<name>A0A0L9ULT9_PHAAN</name>